<evidence type="ECO:0000313" key="2">
    <source>
        <dbReference type="Proteomes" id="UP001497700"/>
    </source>
</evidence>
<organism evidence="1 2">
    <name type="scientific">Hypoxylon rubiginosum</name>
    <dbReference type="NCBI Taxonomy" id="110542"/>
    <lineage>
        <taxon>Eukaryota</taxon>
        <taxon>Fungi</taxon>
        <taxon>Dikarya</taxon>
        <taxon>Ascomycota</taxon>
        <taxon>Pezizomycotina</taxon>
        <taxon>Sordariomycetes</taxon>
        <taxon>Xylariomycetidae</taxon>
        <taxon>Xylariales</taxon>
        <taxon>Hypoxylaceae</taxon>
        <taxon>Hypoxylon</taxon>
    </lineage>
</organism>
<accession>A0ACB9YKL3</accession>
<gene>
    <name evidence="1" type="ORF">F4820DRAFT_131413</name>
</gene>
<evidence type="ECO:0000313" key="1">
    <source>
        <dbReference type="EMBL" id="KAI4859941.1"/>
    </source>
</evidence>
<proteinExistence type="predicted"/>
<dbReference type="EMBL" id="MU393606">
    <property type="protein sequence ID" value="KAI4859941.1"/>
    <property type="molecule type" value="Genomic_DNA"/>
</dbReference>
<reference evidence="1 2" key="1">
    <citation type="journal article" date="2022" name="New Phytol.">
        <title>Ecological generalism drives hyperdiversity of secondary metabolite gene clusters in xylarialean endophytes.</title>
        <authorList>
            <person name="Franco M.E.E."/>
            <person name="Wisecaver J.H."/>
            <person name="Arnold A.E."/>
            <person name="Ju Y.M."/>
            <person name="Slot J.C."/>
            <person name="Ahrendt S."/>
            <person name="Moore L.P."/>
            <person name="Eastman K.E."/>
            <person name="Scott K."/>
            <person name="Konkel Z."/>
            <person name="Mondo S.J."/>
            <person name="Kuo A."/>
            <person name="Hayes R.D."/>
            <person name="Haridas S."/>
            <person name="Andreopoulos B."/>
            <person name="Riley R."/>
            <person name="LaButti K."/>
            <person name="Pangilinan J."/>
            <person name="Lipzen A."/>
            <person name="Amirebrahimi M."/>
            <person name="Yan J."/>
            <person name="Adam C."/>
            <person name="Keymanesh K."/>
            <person name="Ng V."/>
            <person name="Louie K."/>
            <person name="Northen T."/>
            <person name="Drula E."/>
            <person name="Henrissat B."/>
            <person name="Hsieh H.M."/>
            <person name="Youens-Clark K."/>
            <person name="Lutzoni F."/>
            <person name="Miadlikowska J."/>
            <person name="Eastwood D.C."/>
            <person name="Hamelin R.C."/>
            <person name="Grigoriev I.V."/>
            <person name="U'Ren J.M."/>
        </authorList>
    </citation>
    <scope>NUCLEOTIDE SEQUENCE [LARGE SCALE GENOMIC DNA]</scope>
    <source>
        <strain evidence="1 2">CBS 119005</strain>
    </source>
</reference>
<dbReference type="Proteomes" id="UP001497700">
    <property type="component" value="Unassembled WGS sequence"/>
</dbReference>
<comment type="caution">
    <text evidence="1">The sequence shown here is derived from an EMBL/GenBank/DDBJ whole genome shotgun (WGS) entry which is preliminary data.</text>
</comment>
<keyword evidence="2" id="KW-1185">Reference proteome</keyword>
<name>A0ACB9YKL3_9PEZI</name>
<sequence length="411" mass="45449">MPHPVKRSACDRCHAQKLRCIRESGGACVRCVKVSVTCTWSPSLRRQREARDRRDNSAISPNSLSLDDADMETNSPQPITVPMDTSTAEFNQPGLDFELGPNIFSNDQTAWSGPTFVDSASSSSTAFGLSRGSPVSVAQLQSQDTLDTWQYRFNQEWAMLSAEQQPTPDINSPQKQHDVSETTACETSNLPLATIRDLSALSVDLFTLSSAVPKPPVSISQPLSWKNKDFAIDKTFQLSQTFIESIDKMYPRHPENSSLSPTQSPAYHSSPPISGSCRPTSFDQSSFLLVLSCYQRLIETYDDIFGNMQACLDRSSVTAREDYVQMPDVKVGSFSLPNSSALQITLILQLARHLIRRMGIIIKTLNQGPNAATDDASDLMSLTFKALSTRESDLVERINKLRNTLVSLDIL</sequence>
<protein>
    <submittedName>
        <fullName evidence="1">Uncharacterized protein</fullName>
    </submittedName>
</protein>